<gene>
    <name evidence="3" type="ORF">Ahy_A03g010103</name>
</gene>
<accession>A0A445DL29</accession>
<keyword evidence="4" id="KW-1185">Reference proteome</keyword>
<name>A0A445DL29_ARAHY</name>
<organism evidence="3 4">
    <name type="scientific">Arachis hypogaea</name>
    <name type="common">Peanut</name>
    <dbReference type="NCBI Taxonomy" id="3818"/>
    <lineage>
        <taxon>Eukaryota</taxon>
        <taxon>Viridiplantae</taxon>
        <taxon>Streptophyta</taxon>
        <taxon>Embryophyta</taxon>
        <taxon>Tracheophyta</taxon>
        <taxon>Spermatophyta</taxon>
        <taxon>Magnoliopsida</taxon>
        <taxon>eudicotyledons</taxon>
        <taxon>Gunneridae</taxon>
        <taxon>Pentapetalae</taxon>
        <taxon>rosids</taxon>
        <taxon>fabids</taxon>
        <taxon>Fabales</taxon>
        <taxon>Fabaceae</taxon>
        <taxon>Papilionoideae</taxon>
        <taxon>50 kb inversion clade</taxon>
        <taxon>dalbergioids sensu lato</taxon>
        <taxon>Dalbergieae</taxon>
        <taxon>Pterocarpus clade</taxon>
        <taxon>Arachis</taxon>
    </lineage>
</organism>
<evidence type="ECO:0000313" key="3">
    <source>
        <dbReference type="EMBL" id="RYR63934.1"/>
    </source>
</evidence>
<reference evidence="3 4" key="1">
    <citation type="submission" date="2019-01" db="EMBL/GenBank/DDBJ databases">
        <title>Sequencing of cultivated peanut Arachis hypogaea provides insights into genome evolution and oil improvement.</title>
        <authorList>
            <person name="Chen X."/>
        </authorList>
    </citation>
    <scope>NUCLEOTIDE SEQUENCE [LARGE SCALE GENOMIC DNA]</scope>
    <source>
        <strain evidence="4">cv. Fuhuasheng</strain>
        <tissue evidence="3">Leaves</tissue>
    </source>
</reference>
<dbReference type="EMBL" id="SDMP01000003">
    <property type="protein sequence ID" value="RYR63934.1"/>
    <property type="molecule type" value="Genomic_DNA"/>
</dbReference>
<dbReference type="STRING" id="3818.A0A445DL29"/>
<sequence length="177" mass="19646">MDNEVLEFDIGLEGGEGECEDDEGDIEHPMAMAMAIEEDELADADRGRGTATSGAKSPETYDVAMGALQEATKRVVQVMQSEGRILINNGKVRSHLQIDESHTNSRSGHEEGNLGQHMSEDDMDKSIRELMNELEFANRKCEIYRSNLLSVLKAVEDHKLELSIKVENIKISIKDGL</sequence>
<keyword evidence="1" id="KW-0175">Coiled coil</keyword>
<comment type="caution">
    <text evidence="3">The sequence shown here is derived from an EMBL/GenBank/DDBJ whole genome shotgun (WGS) entry which is preliminary data.</text>
</comment>
<dbReference type="Proteomes" id="UP000289738">
    <property type="component" value="Chromosome A03"/>
</dbReference>
<evidence type="ECO:0000313" key="4">
    <source>
        <dbReference type="Proteomes" id="UP000289738"/>
    </source>
</evidence>
<feature type="coiled-coil region" evidence="1">
    <location>
        <begin position="120"/>
        <end position="147"/>
    </location>
</feature>
<evidence type="ECO:0000256" key="2">
    <source>
        <dbReference type="SAM" id="MobiDB-lite"/>
    </source>
</evidence>
<evidence type="ECO:0000256" key="1">
    <source>
        <dbReference type="SAM" id="Coils"/>
    </source>
</evidence>
<feature type="region of interest" description="Disordered" evidence="2">
    <location>
        <begin position="100"/>
        <end position="120"/>
    </location>
</feature>
<dbReference type="AlphaFoldDB" id="A0A445DL29"/>
<proteinExistence type="predicted"/>
<protein>
    <submittedName>
        <fullName evidence="3">Uncharacterized protein</fullName>
    </submittedName>
</protein>